<keyword evidence="5 6" id="KW-0472">Membrane</keyword>
<sequence>MPLAIYALAAAGFAIGTTEFVVVGLLPKISASLHVAVSTAGLLVTGYAVGVALGGILLTLATRRVPPRRLLIATMSVFALGHLVMAVSPNFAVLLVARFVTASCHGAFFGVGAVVAAELMGPERRAQGISFMFGGLTVATVVGVPAGTLLGQVAGWRAPFLAIAVVAAGAAVAVSFLVPASDAAAGQEASTGIPRSSRPALVAALVTTVIGWGSQFVIFSFLSEYLLRVTHFSIGGVTAMLLVFGIASAIGNALGGPFADRMPRLALPITFGTLAIVLTAFAALGHHRIPTAVTVFIWGIAGFALIPACQSRVMAAGQGSVLASMFNIAAFNVGIASASALGALLVDHGHLGALPLVASALAAIAIPVSLGWLPAPAQAVPAGATTARAGGVG</sequence>
<dbReference type="GO" id="GO:0022857">
    <property type="term" value="F:transmembrane transporter activity"/>
    <property type="evidence" value="ECO:0007669"/>
    <property type="project" value="InterPro"/>
</dbReference>
<dbReference type="PANTHER" id="PTHR43124:SF8">
    <property type="entry name" value="INNER MEMBRANE TRANSPORT PROTEIN YDHP"/>
    <property type="match status" value="1"/>
</dbReference>
<feature type="transmembrane region" description="Helical" evidence="6">
    <location>
        <begin position="200"/>
        <end position="222"/>
    </location>
</feature>
<feature type="transmembrane region" description="Helical" evidence="6">
    <location>
        <begin position="36"/>
        <end position="58"/>
    </location>
</feature>
<evidence type="ECO:0000256" key="1">
    <source>
        <dbReference type="ARBA" id="ARBA00004651"/>
    </source>
</evidence>
<dbReference type="Gene3D" id="1.20.1250.20">
    <property type="entry name" value="MFS general substrate transporter like domains"/>
    <property type="match status" value="2"/>
</dbReference>
<organism evidence="8 9">
    <name type="scientific">Planosporangium flavigriseum</name>
    <dbReference type="NCBI Taxonomy" id="373681"/>
    <lineage>
        <taxon>Bacteria</taxon>
        <taxon>Bacillati</taxon>
        <taxon>Actinomycetota</taxon>
        <taxon>Actinomycetes</taxon>
        <taxon>Micromonosporales</taxon>
        <taxon>Micromonosporaceae</taxon>
        <taxon>Planosporangium</taxon>
    </lineage>
</organism>
<feature type="domain" description="Major facilitator superfamily (MFS) profile" evidence="7">
    <location>
        <begin position="4"/>
        <end position="377"/>
    </location>
</feature>
<dbReference type="InterPro" id="IPR011701">
    <property type="entry name" value="MFS"/>
</dbReference>
<evidence type="ECO:0000256" key="6">
    <source>
        <dbReference type="SAM" id="Phobius"/>
    </source>
</evidence>
<dbReference type="InterPro" id="IPR036259">
    <property type="entry name" value="MFS_trans_sf"/>
</dbReference>
<accession>A0A8J3M3W8</accession>
<dbReference type="InterPro" id="IPR020846">
    <property type="entry name" value="MFS_dom"/>
</dbReference>
<protein>
    <submittedName>
        <fullName evidence="8">MFS transporter</fullName>
    </submittedName>
</protein>
<evidence type="ECO:0000256" key="3">
    <source>
        <dbReference type="ARBA" id="ARBA00022692"/>
    </source>
</evidence>
<evidence type="ECO:0000256" key="4">
    <source>
        <dbReference type="ARBA" id="ARBA00022989"/>
    </source>
</evidence>
<dbReference type="EMBL" id="BONU01000055">
    <property type="protein sequence ID" value="GIG76440.1"/>
    <property type="molecule type" value="Genomic_DNA"/>
</dbReference>
<evidence type="ECO:0000259" key="7">
    <source>
        <dbReference type="PROSITE" id="PS50850"/>
    </source>
</evidence>
<comment type="caution">
    <text evidence="8">The sequence shown here is derived from an EMBL/GenBank/DDBJ whole genome shotgun (WGS) entry which is preliminary data.</text>
</comment>
<dbReference type="Proteomes" id="UP000653674">
    <property type="component" value="Unassembled WGS sequence"/>
</dbReference>
<feature type="transmembrane region" description="Helical" evidence="6">
    <location>
        <begin position="265"/>
        <end position="283"/>
    </location>
</feature>
<proteinExistence type="predicted"/>
<dbReference type="PROSITE" id="PS50850">
    <property type="entry name" value="MFS"/>
    <property type="match status" value="1"/>
</dbReference>
<dbReference type="InterPro" id="IPR050189">
    <property type="entry name" value="MFS_Efflux_Transporters"/>
</dbReference>
<dbReference type="RefSeq" id="WP_168080046.1">
    <property type="nucleotide sequence ID" value="NZ_BAAAQJ010000033.1"/>
</dbReference>
<dbReference type="AlphaFoldDB" id="A0A8J3M3W8"/>
<keyword evidence="4 6" id="KW-1133">Transmembrane helix</keyword>
<feature type="transmembrane region" description="Helical" evidence="6">
    <location>
        <begin position="321"/>
        <end position="346"/>
    </location>
</feature>
<keyword evidence="9" id="KW-1185">Reference proteome</keyword>
<evidence type="ECO:0000256" key="5">
    <source>
        <dbReference type="ARBA" id="ARBA00023136"/>
    </source>
</evidence>
<feature type="transmembrane region" description="Helical" evidence="6">
    <location>
        <begin position="95"/>
        <end position="117"/>
    </location>
</feature>
<dbReference type="GO" id="GO:0005886">
    <property type="term" value="C:plasma membrane"/>
    <property type="evidence" value="ECO:0007669"/>
    <property type="project" value="UniProtKB-SubCell"/>
</dbReference>
<dbReference type="Pfam" id="PF07690">
    <property type="entry name" value="MFS_1"/>
    <property type="match status" value="1"/>
</dbReference>
<feature type="transmembrane region" description="Helical" evidence="6">
    <location>
        <begin position="352"/>
        <end position="373"/>
    </location>
</feature>
<dbReference type="PANTHER" id="PTHR43124">
    <property type="entry name" value="PURINE EFFLUX PUMP PBUE"/>
    <property type="match status" value="1"/>
</dbReference>
<keyword evidence="3 6" id="KW-0812">Transmembrane</keyword>
<feature type="transmembrane region" description="Helical" evidence="6">
    <location>
        <begin position="289"/>
        <end position="309"/>
    </location>
</feature>
<evidence type="ECO:0000313" key="8">
    <source>
        <dbReference type="EMBL" id="GIG76440.1"/>
    </source>
</evidence>
<gene>
    <name evidence="8" type="ORF">Pfl04_48440</name>
</gene>
<keyword evidence="2" id="KW-1003">Cell membrane</keyword>
<feature type="transmembrane region" description="Helical" evidence="6">
    <location>
        <begin position="70"/>
        <end position="89"/>
    </location>
</feature>
<evidence type="ECO:0000313" key="9">
    <source>
        <dbReference type="Proteomes" id="UP000653674"/>
    </source>
</evidence>
<feature type="transmembrane region" description="Helical" evidence="6">
    <location>
        <begin position="129"/>
        <end position="150"/>
    </location>
</feature>
<dbReference type="SUPFAM" id="SSF103473">
    <property type="entry name" value="MFS general substrate transporter"/>
    <property type="match status" value="1"/>
</dbReference>
<name>A0A8J3M3W8_9ACTN</name>
<feature type="transmembrane region" description="Helical" evidence="6">
    <location>
        <begin position="234"/>
        <end position="253"/>
    </location>
</feature>
<comment type="subcellular location">
    <subcellularLocation>
        <location evidence="1">Cell membrane</location>
        <topology evidence="1">Multi-pass membrane protein</topology>
    </subcellularLocation>
</comment>
<dbReference type="CDD" id="cd17324">
    <property type="entry name" value="MFS_NepI_like"/>
    <property type="match status" value="1"/>
</dbReference>
<evidence type="ECO:0000256" key="2">
    <source>
        <dbReference type="ARBA" id="ARBA00022475"/>
    </source>
</evidence>
<feature type="transmembrane region" description="Helical" evidence="6">
    <location>
        <begin position="156"/>
        <end position="179"/>
    </location>
</feature>
<reference evidence="8" key="1">
    <citation type="submission" date="2021-01" db="EMBL/GenBank/DDBJ databases">
        <title>Whole genome shotgun sequence of Planosporangium flavigriseum NBRC 105377.</title>
        <authorList>
            <person name="Komaki H."/>
            <person name="Tamura T."/>
        </authorList>
    </citation>
    <scope>NUCLEOTIDE SEQUENCE</scope>
    <source>
        <strain evidence="8">NBRC 105377</strain>
    </source>
</reference>